<dbReference type="GeneTree" id="ENSGT00940000157851"/>
<keyword evidence="1" id="KW-0732">Signal</keyword>
<evidence type="ECO:0000256" key="2">
    <source>
        <dbReference type="ARBA" id="ARBA00023157"/>
    </source>
</evidence>
<dbReference type="AlphaFoldDB" id="A0A8C9SDC1"/>
<proteinExistence type="predicted"/>
<dbReference type="Ensembl" id="ENSSFOT00015031177.2">
    <property type="protein sequence ID" value="ENSSFOP00015030828.2"/>
    <property type="gene ID" value="ENSSFOG00015019770.2"/>
</dbReference>
<dbReference type="InterPro" id="IPR057774">
    <property type="entry name" value="D8C_UMOD/GP2/OIT3-like"/>
</dbReference>
<dbReference type="OrthoDB" id="8955777at2759"/>
<evidence type="ECO:0000313" key="4">
    <source>
        <dbReference type="Ensembl" id="ENSSFOP00015030828.2"/>
    </source>
</evidence>
<name>A0A8C9SDC1_SCLFO</name>
<feature type="domain" description="UMOD/GP2/OIT3-like D8C" evidence="3">
    <location>
        <begin position="67"/>
        <end position="135"/>
    </location>
</feature>
<keyword evidence="2" id="KW-1015">Disulfide bond</keyword>
<evidence type="ECO:0000313" key="5">
    <source>
        <dbReference type="Proteomes" id="UP000694397"/>
    </source>
</evidence>
<keyword evidence="5" id="KW-1185">Reference proteome</keyword>
<accession>A0A8C9SDC1</accession>
<reference evidence="4" key="2">
    <citation type="submission" date="2025-08" db="UniProtKB">
        <authorList>
            <consortium name="Ensembl"/>
        </authorList>
    </citation>
    <scope>IDENTIFICATION</scope>
</reference>
<reference evidence="4" key="3">
    <citation type="submission" date="2025-09" db="UniProtKB">
        <authorList>
            <consortium name="Ensembl"/>
        </authorList>
    </citation>
    <scope>IDENTIFICATION</scope>
</reference>
<dbReference type="Pfam" id="PF23283">
    <property type="entry name" value="D8C_UMOD"/>
    <property type="match status" value="1"/>
</dbReference>
<sequence length="150" mass="16576">ARGAACVFPFVYRGNTYHAYVCLSHITLSDPWRNVAFDLTSFSGYPKCDHGLAEDWYRFTGIGGDVLPESCVLSNRGGTDTPLWLNDSHPPLGVGVRGINVCSTSQDKCCSGTFMMNVLACPEGYYVYYLGQPSCSQSFKLQVLSPFTFW</sequence>
<organism evidence="4 5">
    <name type="scientific">Scleropages formosus</name>
    <name type="common">Asian bonytongue</name>
    <name type="synonym">Osteoglossum formosum</name>
    <dbReference type="NCBI Taxonomy" id="113540"/>
    <lineage>
        <taxon>Eukaryota</taxon>
        <taxon>Metazoa</taxon>
        <taxon>Chordata</taxon>
        <taxon>Craniata</taxon>
        <taxon>Vertebrata</taxon>
        <taxon>Euteleostomi</taxon>
        <taxon>Actinopterygii</taxon>
        <taxon>Neopterygii</taxon>
        <taxon>Teleostei</taxon>
        <taxon>Osteoglossocephala</taxon>
        <taxon>Osteoglossomorpha</taxon>
        <taxon>Osteoglossiformes</taxon>
        <taxon>Osteoglossidae</taxon>
        <taxon>Scleropages</taxon>
    </lineage>
</organism>
<evidence type="ECO:0000259" key="3">
    <source>
        <dbReference type="Pfam" id="PF23283"/>
    </source>
</evidence>
<reference evidence="4 5" key="1">
    <citation type="submission" date="2019-04" db="EMBL/GenBank/DDBJ databases">
        <authorList>
            <consortium name="Wellcome Sanger Institute Data Sharing"/>
        </authorList>
    </citation>
    <scope>NUCLEOTIDE SEQUENCE [LARGE SCALE GENOMIC DNA]</scope>
</reference>
<dbReference type="Proteomes" id="UP000694397">
    <property type="component" value="Chromosome 1"/>
</dbReference>
<protein>
    <recommendedName>
        <fullName evidence="3">UMOD/GP2/OIT3-like D8C domain-containing protein</fullName>
    </recommendedName>
</protein>
<evidence type="ECO:0000256" key="1">
    <source>
        <dbReference type="ARBA" id="ARBA00022729"/>
    </source>
</evidence>